<sequence>MTVFIESLTPEDSTDHCKCVGTDGIAPSMGAQLNFPGFTVKAGSTPEAVMPGSCTSLAAPCCALPRRDTFQENTSRWLCQRQYCSM</sequence>
<proteinExistence type="predicted"/>
<dbReference type="Proteomes" id="UP001152320">
    <property type="component" value="Chromosome 2"/>
</dbReference>
<dbReference type="EMBL" id="JAIZAY010000002">
    <property type="protein sequence ID" value="KAJ8046399.1"/>
    <property type="molecule type" value="Genomic_DNA"/>
</dbReference>
<evidence type="ECO:0000313" key="2">
    <source>
        <dbReference type="Proteomes" id="UP001152320"/>
    </source>
</evidence>
<protein>
    <submittedName>
        <fullName evidence="1">Uncharacterized protein</fullName>
    </submittedName>
</protein>
<gene>
    <name evidence="1" type="ORF">HOLleu_05055</name>
</gene>
<accession>A0A9Q1CL15</accession>
<dbReference type="AlphaFoldDB" id="A0A9Q1CL15"/>
<keyword evidence="2" id="KW-1185">Reference proteome</keyword>
<evidence type="ECO:0000313" key="1">
    <source>
        <dbReference type="EMBL" id="KAJ8046399.1"/>
    </source>
</evidence>
<name>A0A9Q1CL15_HOLLE</name>
<organism evidence="1 2">
    <name type="scientific">Holothuria leucospilota</name>
    <name type="common">Black long sea cucumber</name>
    <name type="synonym">Mertensiothuria leucospilota</name>
    <dbReference type="NCBI Taxonomy" id="206669"/>
    <lineage>
        <taxon>Eukaryota</taxon>
        <taxon>Metazoa</taxon>
        <taxon>Echinodermata</taxon>
        <taxon>Eleutherozoa</taxon>
        <taxon>Echinozoa</taxon>
        <taxon>Holothuroidea</taxon>
        <taxon>Aspidochirotacea</taxon>
        <taxon>Aspidochirotida</taxon>
        <taxon>Holothuriidae</taxon>
        <taxon>Holothuria</taxon>
    </lineage>
</organism>
<comment type="caution">
    <text evidence="1">The sequence shown here is derived from an EMBL/GenBank/DDBJ whole genome shotgun (WGS) entry which is preliminary data.</text>
</comment>
<reference evidence="1" key="1">
    <citation type="submission" date="2021-10" db="EMBL/GenBank/DDBJ databases">
        <title>Tropical sea cucumber genome reveals ecological adaptation and Cuvierian tubules defense mechanism.</title>
        <authorList>
            <person name="Chen T."/>
        </authorList>
    </citation>
    <scope>NUCLEOTIDE SEQUENCE</scope>
    <source>
        <strain evidence="1">Nanhai2018</strain>
        <tissue evidence="1">Muscle</tissue>
    </source>
</reference>